<dbReference type="RefSeq" id="WP_311625887.1">
    <property type="nucleotide sequence ID" value="NZ_JAVRFE010000035.1"/>
</dbReference>
<sequence>MRLRPLHHFVPLGAATALLLSGCAETARPETAEGHTSSAKPSKTPEEQKTSAPGSGKPWEPDDAMQRAERALDAYEEDGSAAKRADSGSAHLADGVHRTFRAPGKRWYRLDLTCDTSGVRELTLTLTRGSAEQAYGIGCGDPEADQFNIPPGAPFTVRVDAVRTGTGLALWRLNTVARNDVDGCDDDIKGCDD</sequence>
<protein>
    <recommendedName>
        <fullName evidence="4">Lipoprotein</fullName>
    </recommendedName>
</protein>
<feature type="region of interest" description="Disordered" evidence="1">
    <location>
        <begin position="27"/>
        <end position="66"/>
    </location>
</feature>
<dbReference type="PROSITE" id="PS51257">
    <property type="entry name" value="PROKAR_LIPOPROTEIN"/>
    <property type="match status" value="1"/>
</dbReference>
<accession>A0ABU2TD02</accession>
<evidence type="ECO:0000313" key="2">
    <source>
        <dbReference type="EMBL" id="MDT0458823.1"/>
    </source>
</evidence>
<evidence type="ECO:0000256" key="1">
    <source>
        <dbReference type="SAM" id="MobiDB-lite"/>
    </source>
</evidence>
<proteinExistence type="predicted"/>
<gene>
    <name evidence="2" type="ORF">RM550_24375</name>
</gene>
<organism evidence="2 3">
    <name type="scientific">Streptomyces mooreae</name>
    <dbReference type="NCBI Taxonomy" id="3075523"/>
    <lineage>
        <taxon>Bacteria</taxon>
        <taxon>Bacillati</taxon>
        <taxon>Actinomycetota</taxon>
        <taxon>Actinomycetes</taxon>
        <taxon>Kitasatosporales</taxon>
        <taxon>Streptomycetaceae</taxon>
        <taxon>Streptomyces</taxon>
    </lineage>
</organism>
<dbReference type="EMBL" id="JAVRFE010000035">
    <property type="protein sequence ID" value="MDT0458823.1"/>
    <property type="molecule type" value="Genomic_DNA"/>
</dbReference>
<reference evidence="2" key="1">
    <citation type="submission" date="2024-05" db="EMBL/GenBank/DDBJ databases">
        <title>30 novel species of actinomycetes from the DSMZ collection.</title>
        <authorList>
            <person name="Nouioui I."/>
        </authorList>
    </citation>
    <scope>NUCLEOTIDE SEQUENCE</scope>
    <source>
        <strain evidence="2">DSM 41527</strain>
    </source>
</reference>
<dbReference type="Proteomes" id="UP001180551">
    <property type="component" value="Unassembled WGS sequence"/>
</dbReference>
<keyword evidence="3" id="KW-1185">Reference proteome</keyword>
<evidence type="ECO:0000313" key="3">
    <source>
        <dbReference type="Proteomes" id="UP001180551"/>
    </source>
</evidence>
<comment type="caution">
    <text evidence="2">The sequence shown here is derived from an EMBL/GenBank/DDBJ whole genome shotgun (WGS) entry which is preliminary data.</text>
</comment>
<name>A0ABU2TD02_9ACTN</name>
<evidence type="ECO:0008006" key="4">
    <source>
        <dbReference type="Google" id="ProtNLM"/>
    </source>
</evidence>